<feature type="transmembrane region" description="Helical" evidence="1">
    <location>
        <begin position="168"/>
        <end position="187"/>
    </location>
</feature>
<dbReference type="AlphaFoldDB" id="A0A7Y9ZCG9"/>
<dbReference type="OrthoDB" id="4174975at2"/>
<proteinExistence type="predicted"/>
<evidence type="ECO:0000313" key="3">
    <source>
        <dbReference type="EMBL" id="NYI42108.1"/>
    </source>
</evidence>
<sequence>MTAQPTHVPGTPTLGVPAQRGLGIAILVVTGLITAQAIVLGVAVATGNPYVHTAGTNFPFDSSAGVGLLGVLAWLLVAQWMATAARAAAADGYYVKHRPWVAWWGWVIPIWNLWAPYRYMKDATQGFPLRYVGLWWAAWLFGTLTLAYSGESTTIDGVVTQTQTLASAPFNALALTVSWLLFARIVWTVSQGAQGASVSGAPTTTPLPWLP</sequence>
<organism evidence="3 4">
    <name type="scientific">Demequina lutea</name>
    <dbReference type="NCBI Taxonomy" id="431489"/>
    <lineage>
        <taxon>Bacteria</taxon>
        <taxon>Bacillati</taxon>
        <taxon>Actinomycetota</taxon>
        <taxon>Actinomycetes</taxon>
        <taxon>Micrococcales</taxon>
        <taxon>Demequinaceae</taxon>
        <taxon>Demequina</taxon>
    </lineage>
</organism>
<keyword evidence="1" id="KW-1133">Transmembrane helix</keyword>
<dbReference type="Proteomes" id="UP000547973">
    <property type="component" value="Unassembled WGS sequence"/>
</dbReference>
<reference evidence="3 4" key="1">
    <citation type="submission" date="2020-07" db="EMBL/GenBank/DDBJ databases">
        <title>Sequencing the genomes of 1000 actinobacteria strains.</title>
        <authorList>
            <person name="Klenk H.-P."/>
        </authorList>
    </citation>
    <scope>NUCLEOTIDE SEQUENCE [LARGE SCALE GENOMIC DNA]</scope>
    <source>
        <strain evidence="3 4">DSM 19970</strain>
    </source>
</reference>
<keyword evidence="1" id="KW-0472">Membrane</keyword>
<dbReference type="Pfam" id="PF14219">
    <property type="entry name" value="DUF4328"/>
    <property type="match status" value="1"/>
</dbReference>
<feature type="transmembrane region" description="Helical" evidence="1">
    <location>
        <begin position="100"/>
        <end position="117"/>
    </location>
</feature>
<keyword evidence="4" id="KW-1185">Reference proteome</keyword>
<protein>
    <recommendedName>
        <fullName evidence="2">DUF4328 domain-containing protein</fullName>
    </recommendedName>
</protein>
<accession>A0A7Y9ZCG9</accession>
<feature type="transmembrane region" description="Helical" evidence="1">
    <location>
        <begin position="22"/>
        <end position="46"/>
    </location>
</feature>
<feature type="transmembrane region" description="Helical" evidence="1">
    <location>
        <begin position="129"/>
        <end position="148"/>
    </location>
</feature>
<dbReference type="InterPro" id="IPR025565">
    <property type="entry name" value="DUF4328"/>
</dbReference>
<evidence type="ECO:0000256" key="1">
    <source>
        <dbReference type="SAM" id="Phobius"/>
    </source>
</evidence>
<comment type="caution">
    <text evidence="3">The sequence shown here is derived from an EMBL/GenBank/DDBJ whole genome shotgun (WGS) entry which is preliminary data.</text>
</comment>
<gene>
    <name evidence="3" type="ORF">BKA03_002227</name>
</gene>
<dbReference type="EMBL" id="JACBZO010000001">
    <property type="protein sequence ID" value="NYI42108.1"/>
    <property type="molecule type" value="Genomic_DNA"/>
</dbReference>
<evidence type="ECO:0000313" key="4">
    <source>
        <dbReference type="Proteomes" id="UP000547973"/>
    </source>
</evidence>
<feature type="domain" description="DUF4328" evidence="2">
    <location>
        <begin position="68"/>
        <end position="178"/>
    </location>
</feature>
<dbReference type="RefSeq" id="WP_062073995.1">
    <property type="nucleotide sequence ID" value="NZ_BBRC01000002.1"/>
</dbReference>
<name>A0A7Y9ZCG9_9MICO</name>
<keyword evidence="1" id="KW-0812">Transmembrane</keyword>
<evidence type="ECO:0000259" key="2">
    <source>
        <dbReference type="Pfam" id="PF14219"/>
    </source>
</evidence>
<feature type="transmembrane region" description="Helical" evidence="1">
    <location>
        <begin position="58"/>
        <end position="80"/>
    </location>
</feature>